<keyword evidence="3" id="KW-1185">Reference proteome</keyword>
<reference evidence="2 3" key="1">
    <citation type="submission" date="2021-01" db="EMBL/GenBank/DDBJ databases">
        <title>Whole genome shotgun sequence of Plantactinospora endophytica NBRC 110450.</title>
        <authorList>
            <person name="Komaki H."/>
            <person name="Tamura T."/>
        </authorList>
    </citation>
    <scope>NUCLEOTIDE SEQUENCE [LARGE SCALE GENOMIC DNA]</scope>
    <source>
        <strain evidence="2 3">NBRC 110450</strain>
    </source>
</reference>
<keyword evidence="1" id="KW-0732">Signal</keyword>
<evidence type="ECO:0000313" key="3">
    <source>
        <dbReference type="Proteomes" id="UP000646749"/>
    </source>
</evidence>
<name>A0ABQ4E5F0_9ACTN</name>
<dbReference type="RefSeq" id="WP_203868373.1">
    <property type="nucleotide sequence ID" value="NZ_BONW01000022.1"/>
</dbReference>
<proteinExistence type="predicted"/>
<feature type="chain" id="PRO_5045512613" evidence="1">
    <location>
        <begin position="32"/>
        <end position="263"/>
    </location>
</feature>
<comment type="caution">
    <text evidence="2">The sequence shown here is derived from an EMBL/GenBank/DDBJ whole genome shotgun (WGS) entry which is preliminary data.</text>
</comment>
<feature type="signal peptide" evidence="1">
    <location>
        <begin position="1"/>
        <end position="31"/>
    </location>
</feature>
<organism evidence="2 3">
    <name type="scientific">Plantactinospora endophytica</name>
    <dbReference type="NCBI Taxonomy" id="673535"/>
    <lineage>
        <taxon>Bacteria</taxon>
        <taxon>Bacillati</taxon>
        <taxon>Actinomycetota</taxon>
        <taxon>Actinomycetes</taxon>
        <taxon>Micromonosporales</taxon>
        <taxon>Micromonosporaceae</taxon>
        <taxon>Plantactinospora</taxon>
    </lineage>
</organism>
<sequence length="263" mass="27730">MRKRLRNSLVAAGLAVAVTVTAVPAAAPAQAAPRTEGMQVMAFDWVSLVVTVAGHLLSGGGSDDSALRAAVQEIVAAVESAKNDIIAHTDAIAAADVQACARQHTIEFSDIENMSNTVRQIWAQNATACATLATAYVNTVQTPQAVDNIGHVLPSLFAIVIAARGRANLPNGINLIIQDQIRSYEAVVAKLTPTNCVKKGNKEPGSPREKWWECTAYNGDWGQSGWVTAPAEPVRAEAEYAATRNTSRPAALSGLPRLRALGV</sequence>
<evidence type="ECO:0000313" key="2">
    <source>
        <dbReference type="EMBL" id="GIG89938.1"/>
    </source>
</evidence>
<dbReference type="Proteomes" id="UP000646749">
    <property type="component" value="Unassembled WGS sequence"/>
</dbReference>
<accession>A0ABQ4E5F0</accession>
<dbReference type="EMBL" id="BONW01000022">
    <property type="protein sequence ID" value="GIG89938.1"/>
    <property type="molecule type" value="Genomic_DNA"/>
</dbReference>
<evidence type="ECO:0000256" key="1">
    <source>
        <dbReference type="SAM" id="SignalP"/>
    </source>
</evidence>
<gene>
    <name evidence="2" type="ORF">Pen02_48740</name>
</gene>
<protein>
    <submittedName>
        <fullName evidence="2">Uncharacterized protein</fullName>
    </submittedName>
</protein>